<keyword evidence="7" id="KW-0732">Signal</keyword>
<dbReference type="GO" id="GO:0030655">
    <property type="term" value="P:beta-lactam antibiotic catabolic process"/>
    <property type="evidence" value="ECO:0007669"/>
    <property type="project" value="InterPro"/>
</dbReference>
<accession>A0A975KC05</accession>
<dbReference type="InterPro" id="IPR000871">
    <property type="entry name" value="Beta-lactam_class-A"/>
</dbReference>
<organism evidence="9 10">
    <name type="scientific">Sphingobium phenoxybenzoativorans</name>
    <dbReference type="NCBI Taxonomy" id="1592790"/>
    <lineage>
        <taxon>Bacteria</taxon>
        <taxon>Pseudomonadati</taxon>
        <taxon>Pseudomonadota</taxon>
        <taxon>Alphaproteobacteria</taxon>
        <taxon>Sphingomonadales</taxon>
        <taxon>Sphingomonadaceae</taxon>
        <taxon>Sphingobium</taxon>
    </lineage>
</organism>
<dbReference type="Proteomes" id="UP000681425">
    <property type="component" value="Chromosome"/>
</dbReference>
<dbReference type="NCBIfam" id="NF033103">
    <property type="entry name" value="bla_class_A"/>
    <property type="match status" value="1"/>
</dbReference>
<keyword evidence="4 6" id="KW-0378">Hydrolase</keyword>
<protein>
    <recommendedName>
        <fullName evidence="3 6">Beta-lactamase</fullName>
        <ecNumber evidence="3 6">3.5.2.6</ecNumber>
    </recommendedName>
</protein>
<dbReference type="EC" id="3.5.2.6" evidence="3 6"/>
<sequence>MLLFRSGSAFLLSLMLAVSPLPTAFAIGPANAPAPHMSAEDSLRAEFARFATMTDGTVGIAVRRIGDDHAVMLNGNTLFPMASTYKVAVAGAILTQVDRGQVTLDTMIPVDRSMMVSDGIADMMPHPGLSLSVYNLLELMLTRSDNSATDVLVKQAGGPQAITGWLRSVGIRDQRVDGNTAQLLYRAMGISPAGGSFARNVDMALQADPALRERDARDLPNLAFAADPRDTSTPEAMLDLLTRIAQGRALKPDTTRTLLDIMARCHTGQNRLKALLPPGTPIAHKTGTLNGLANDVGIVTLPDGSTMAIAVFVMKDSKGRDVRDRIMAEAARAAHDYYLFSKV</sequence>
<evidence type="ECO:0000256" key="1">
    <source>
        <dbReference type="ARBA" id="ARBA00001526"/>
    </source>
</evidence>
<dbReference type="InterPro" id="IPR045155">
    <property type="entry name" value="Beta-lactam_cat"/>
</dbReference>
<dbReference type="GO" id="GO:0046677">
    <property type="term" value="P:response to antibiotic"/>
    <property type="evidence" value="ECO:0007669"/>
    <property type="project" value="UniProtKB-UniRule"/>
</dbReference>
<evidence type="ECO:0000256" key="5">
    <source>
        <dbReference type="ARBA" id="ARBA00023251"/>
    </source>
</evidence>
<evidence type="ECO:0000256" key="4">
    <source>
        <dbReference type="ARBA" id="ARBA00022801"/>
    </source>
</evidence>
<feature type="domain" description="Beta-lactamase class A catalytic" evidence="8">
    <location>
        <begin position="59"/>
        <end position="313"/>
    </location>
</feature>
<gene>
    <name evidence="9" type="primary">bla</name>
    <name evidence="9" type="ORF">KFK14_18225</name>
</gene>
<dbReference type="PRINTS" id="PR00118">
    <property type="entry name" value="BLACTAMASEA"/>
</dbReference>
<evidence type="ECO:0000313" key="9">
    <source>
        <dbReference type="EMBL" id="QUT08342.1"/>
    </source>
</evidence>
<dbReference type="PANTHER" id="PTHR35333:SF3">
    <property type="entry name" value="BETA-LACTAMASE-TYPE TRANSPEPTIDASE FOLD CONTAINING PROTEIN"/>
    <property type="match status" value="1"/>
</dbReference>
<dbReference type="PANTHER" id="PTHR35333">
    <property type="entry name" value="BETA-LACTAMASE"/>
    <property type="match status" value="1"/>
</dbReference>
<evidence type="ECO:0000256" key="6">
    <source>
        <dbReference type="RuleBase" id="RU361140"/>
    </source>
</evidence>
<dbReference type="SUPFAM" id="SSF56601">
    <property type="entry name" value="beta-lactamase/transpeptidase-like"/>
    <property type="match status" value="1"/>
</dbReference>
<keyword evidence="5 6" id="KW-0046">Antibiotic resistance</keyword>
<dbReference type="PROSITE" id="PS00146">
    <property type="entry name" value="BETA_LACTAMASE_A"/>
    <property type="match status" value="1"/>
</dbReference>
<comment type="catalytic activity">
    <reaction evidence="1 6">
        <text>a beta-lactam + H2O = a substituted beta-amino acid</text>
        <dbReference type="Rhea" id="RHEA:20401"/>
        <dbReference type="ChEBI" id="CHEBI:15377"/>
        <dbReference type="ChEBI" id="CHEBI:35627"/>
        <dbReference type="ChEBI" id="CHEBI:140347"/>
        <dbReference type="EC" id="3.5.2.6"/>
    </reaction>
</comment>
<evidence type="ECO:0000256" key="3">
    <source>
        <dbReference type="ARBA" id="ARBA00012865"/>
    </source>
</evidence>
<evidence type="ECO:0000256" key="7">
    <source>
        <dbReference type="SAM" id="SignalP"/>
    </source>
</evidence>
<reference evidence="9" key="1">
    <citation type="submission" date="2021-04" db="EMBL/GenBank/DDBJ databases">
        <title>Isolation of p-tert-butylphenol degrading bacteria Sphingobium phenoxybenzoativorans Tas13 from active sludge.</title>
        <authorList>
            <person name="Li Y."/>
        </authorList>
    </citation>
    <scope>NUCLEOTIDE SEQUENCE</scope>
    <source>
        <strain evidence="9">Tas13</strain>
    </source>
</reference>
<dbReference type="KEGG" id="spph:KFK14_18225"/>
<dbReference type="Pfam" id="PF13354">
    <property type="entry name" value="Beta-lactamase2"/>
    <property type="match status" value="1"/>
</dbReference>
<dbReference type="InterPro" id="IPR023650">
    <property type="entry name" value="Beta-lactam_class-A_AS"/>
</dbReference>
<dbReference type="Gene3D" id="3.40.710.10">
    <property type="entry name" value="DD-peptidase/beta-lactamase superfamily"/>
    <property type="match status" value="1"/>
</dbReference>
<proteinExistence type="inferred from homology"/>
<feature type="chain" id="PRO_5037861766" description="Beta-lactamase" evidence="7">
    <location>
        <begin position="27"/>
        <end position="343"/>
    </location>
</feature>
<dbReference type="InterPro" id="IPR012338">
    <property type="entry name" value="Beta-lactam/transpept-like"/>
</dbReference>
<evidence type="ECO:0000256" key="2">
    <source>
        <dbReference type="ARBA" id="ARBA00009009"/>
    </source>
</evidence>
<keyword evidence="10" id="KW-1185">Reference proteome</keyword>
<evidence type="ECO:0000313" key="10">
    <source>
        <dbReference type="Proteomes" id="UP000681425"/>
    </source>
</evidence>
<dbReference type="EMBL" id="CP073910">
    <property type="protein sequence ID" value="QUT08342.1"/>
    <property type="molecule type" value="Genomic_DNA"/>
</dbReference>
<feature type="signal peptide" evidence="7">
    <location>
        <begin position="1"/>
        <end position="26"/>
    </location>
</feature>
<evidence type="ECO:0000259" key="8">
    <source>
        <dbReference type="Pfam" id="PF13354"/>
    </source>
</evidence>
<name>A0A975KC05_9SPHN</name>
<dbReference type="GO" id="GO:0008800">
    <property type="term" value="F:beta-lactamase activity"/>
    <property type="evidence" value="ECO:0007669"/>
    <property type="project" value="UniProtKB-UniRule"/>
</dbReference>
<comment type="similarity">
    <text evidence="2 6">Belongs to the class-A beta-lactamase family.</text>
</comment>
<dbReference type="AlphaFoldDB" id="A0A975KC05"/>